<comment type="similarity">
    <text evidence="3">Belongs to the actin family.</text>
</comment>
<proteinExistence type="inferred from homology"/>
<dbReference type="FunFam" id="3.30.420.40:FF:000048">
    <property type="entry name" value="ARP5 actin-related protein 5 homolog"/>
    <property type="match status" value="1"/>
</dbReference>
<dbReference type="FunFam" id="3.30.420.40:FF:000237">
    <property type="entry name" value="Actin-related protein 5"/>
    <property type="match status" value="1"/>
</dbReference>
<dbReference type="EMBL" id="BGPR01003071">
    <property type="protein sequence ID" value="GBM83347.1"/>
    <property type="molecule type" value="Genomic_DNA"/>
</dbReference>
<keyword evidence="2" id="KW-0539">Nucleus</keyword>
<comment type="caution">
    <text evidence="5">The sequence shown here is derived from an EMBL/GenBank/DDBJ whole genome shotgun (WGS) entry which is preliminary data.</text>
</comment>
<keyword evidence="4" id="KW-0175">Coiled coil</keyword>
<evidence type="ECO:0000256" key="3">
    <source>
        <dbReference type="RuleBase" id="RU000487"/>
    </source>
</evidence>
<dbReference type="PANTHER" id="PTHR11937">
    <property type="entry name" value="ACTIN"/>
    <property type="match status" value="1"/>
</dbReference>
<feature type="coiled-coil region" evidence="4">
    <location>
        <begin position="347"/>
        <end position="374"/>
    </location>
</feature>
<dbReference type="SMART" id="SM00268">
    <property type="entry name" value="ACTIN"/>
    <property type="match status" value="1"/>
</dbReference>
<dbReference type="SUPFAM" id="SSF53067">
    <property type="entry name" value="Actin-like ATPase domain"/>
    <property type="match status" value="2"/>
</dbReference>
<gene>
    <name evidence="5" type="primary">ACTR5</name>
    <name evidence="5" type="ORF">AVEN_93622_1</name>
</gene>
<dbReference type="GO" id="GO:0005634">
    <property type="term" value="C:nucleus"/>
    <property type="evidence" value="ECO:0007669"/>
    <property type="project" value="UniProtKB-SubCell"/>
</dbReference>
<evidence type="ECO:0000256" key="4">
    <source>
        <dbReference type="SAM" id="Coils"/>
    </source>
</evidence>
<dbReference type="AlphaFoldDB" id="A0A4Y2IZP9"/>
<dbReference type="InterPro" id="IPR043129">
    <property type="entry name" value="ATPase_NBD"/>
</dbReference>
<feature type="coiled-coil region" evidence="4">
    <location>
        <begin position="451"/>
        <end position="485"/>
    </location>
</feature>
<accession>A0A4Y2IZP9</accession>
<name>A0A4Y2IZP9_ARAVE</name>
<sequence>MTETVKIYSLPAHQVKPDPYMVYSENLSKSRIPIIIDNGSYLCKAGWVVNEKPPLVFRNIAAKHRGKKESETQVGNDIKNIEAVRWLLKTQFDKNVVTQFDVQETILDYIFSHLGIHTSGCVNHPIVMSEAVCNPNYSRQLMSELLFECYNVPQVSYGVDSLFSFYNYNAKSKGLFGLVISLGYSTCHVLPIVRSRFDVRNAKRINIGSFNMANFFHRILQLKYSAHASAITLSRVEGLIQEHMHFSQNYMDDVRMWENETCIKNNTRIVQLPYVPLPGSNSNSNSGKMEKCHALLKRVQAIRLKQRAEKLAFDEERLQEYLSVQDLIEDGDDEAILALQELGYTSAAELQAGIKKLNCNIRKLKNLIATQQDEPQESPFTNWCEELNLKNFTDAETWLNTVKLKRKEVFEARQKLCSDRLKSTNLGGFSFTTANDLFGGVFADPVEMKSFQEHTMELEEKKEQIKVLDEILAEYEREFSKSETNFSFNLAEYYQLHVGLERIRVPEILFQPTMVGIEQAGLAETIEMVLARYIISDQQKLAENVFITGGCAKLPFIKERIETELLAMRPFQSKFNVQLADDPLLDAWRGARKWALNDDNLKKFSVTRQEYEEKGGDYLKDHMCSNHYVSQPAPVKKTLVATSTSPPAGTKQEQRVT</sequence>
<dbReference type="FunFam" id="3.30.420.40:FF:000058">
    <property type="entry name" value="Putative actin-related protein 5"/>
    <property type="match status" value="1"/>
</dbReference>
<evidence type="ECO:0000256" key="1">
    <source>
        <dbReference type="ARBA" id="ARBA00004123"/>
    </source>
</evidence>
<dbReference type="Gene3D" id="3.30.420.40">
    <property type="match status" value="2"/>
</dbReference>
<evidence type="ECO:0000256" key="2">
    <source>
        <dbReference type="ARBA" id="ARBA00023242"/>
    </source>
</evidence>
<organism evidence="5 6">
    <name type="scientific">Araneus ventricosus</name>
    <name type="common">Orbweaver spider</name>
    <name type="synonym">Epeira ventricosa</name>
    <dbReference type="NCBI Taxonomy" id="182803"/>
    <lineage>
        <taxon>Eukaryota</taxon>
        <taxon>Metazoa</taxon>
        <taxon>Ecdysozoa</taxon>
        <taxon>Arthropoda</taxon>
        <taxon>Chelicerata</taxon>
        <taxon>Arachnida</taxon>
        <taxon>Araneae</taxon>
        <taxon>Araneomorphae</taxon>
        <taxon>Entelegynae</taxon>
        <taxon>Araneoidea</taxon>
        <taxon>Araneidae</taxon>
        <taxon>Araneus</taxon>
    </lineage>
</organism>
<evidence type="ECO:0000313" key="6">
    <source>
        <dbReference type="Proteomes" id="UP000499080"/>
    </source>
</evidence>
<keyword evidence="6" id="KW-1185">Reference proteome</keyword>
<protein>
    <submittedName>
        <fullName evidence="5">Actin-related protein 5</fullName>
    </submittedName>
</protein>
<evidence type="ECO:0000313" key="5">
    <source>
        <dbReference type="EMBL" id="GBM83347.1"/>
    </source>
</evidence>
<dbReference type="OrthoDB" id="7340501at2759"/>
<dbReference type="Pfam" id="PF00022">
    <property type="entry name" value="Actin"/>
    <property type="match status" value="2"/>
</dbReference>
<dbReference type="Proteomes" id="UP000499080">
    <property type="component" value="Unassembled WGS sequence"/>
</dbReference>
<dbReference type="InterPro" id="IPR004000">
    <property type="entry name" value="Actin"/>
</dbReference>
<dbReference type="CDD" id="cd10211">
    <property type="entry name" value="ASKHA_NBD_Arp5"/>
    <property type="match status" value="1"/>
</dbReference>
<reference evidence="5 6" key="1">
    <citation type="journal article" date="2019" name="Sci. Rep.">
        <title>Orb-weaving spider Araneus ventricosus genome elucidates the spidroin gene catalogue.</title>
        <authorList>
            <person name="Kono N."/>
            <person name="Nakamura H."/>
            <person name="Ohtoshi R."/>
            <person name="Moran D.A.P."/>
            <person name="Shinohara A."/>
            <person name="Yoshida Y."/>
            <person name="Fujiwara M."/>
            <person name="Mori M."/>
            <person name="Tomita M."/>
            <person name="Arakawa K."/>
        </authorList>
    </citation>
    <scope>NUCLEOTIDE SEQUENCE [LARGE SCALE GENOMIC DNA]</scope>
</reference>
<comment type="subcellular location">
    <subcellularLocation>
        <location evidence="1">Nucleus</location>
    </subcellularLocation>
</comment>